<feature type="domain" description="Endonuclease/exonuclease/phosphatase" evidence="3">
    <location>
        <begin position="173"/>
        <end position="284"/>
    </location>
</feature>
<organism evidence="4 5">
    <name type="scientific">Bacteriovorax antarcticus</name>
    <dbReference type="NCBI Taxonomy" id="3088717"/>
    <lineage>
        <taxon>Bacteria</taxon>
        <taxon>Pseudomonadati</taxon>
        <taxon>Bdellovibrionota</taxon>
        <taxon>Bacteriovoracia</taxon>
        <taxon>Bacteriovoracales</taxon>
        <taxon>Bacteriovoracaceae</taxon>
        <taxon>Bacteriovorax</taxon>
    </lineage>
</organism>
<dbReference type="SUPFAM" id="SSF56219">
    <property type="entry name" value="DNase I-like"/>
    <property type="match status" value="1"/>
</dbReference>
<name>A0ABU5VT53_9BACT</name>
<keyword evidence="4" id="KW-0378">Hydrolase</keyword>
<keyword evidence="4" id="KW-0540">Nuclease</keyword>
<dbReference type="Pfam" id="PF03372">
    <property type="entry name" value="Exo_endo_phos"/>
    <property type="match status" value="1"/>
</dbReference>
<accession>A0ABU5VT53</accession>
<evidence type="ECO:0000313" key="4">
    <source>
        <dbReference type="EMBL" id="MEA9355568.1"/>
    </source>
</evidence>
<dbReference type="NCBIfam" id="NF003840">
    <property type="entry name" value="PRK05421.1-2"/>
    <property type="match status" value="1"/>
</dbReference>
<dbReference type="InterPro" id="IPR036691">
    <property type="entry name" value="Endo/exonu/phosph_ase_sf"/>
</dbReference>
<dbReference type="EMBL" id="JAYGJQ010000001">
    <property type="protein sequence ID" value="MEA9355568.1"/>
    <property type="molecule type" value="Genomic_DNA"/>
</dbReference>
<evidence type="ECO:0000313" key="5">
    <source>
        <dbReference type="Proteomes" id="UP001302274"/>
    </source>
</evidence>
<dbReference type="GO" id="GO:0004519">
    <property type="term" value="F:endonuclease activity"/>
    <property type="evidence" value="ECO:0007669"/>
    <property type="project" value="UniProtKB-KW"/>
</dbReference>
<evidence type="ECO:0000256" key="2">
    <source>
        <dbReference type="SAM" id="SignalP"/>
    </source>
</evidence>
<dbReference type="Proteomes" id="UP001302274">
    <property type="component" value="Unassembled WGS sequence"/>
</dbReference>
<dbReference type="NCBIfam" id="NF003842">
    <property type="entry name" value="PRK05421.1-4"/>
    <property type="match status" value="1"/>
</dbReference>
<dbReference type="RefSeq" id="WP_323575157.1">
    <property type="nucleotide sequence ID" value="NZ_JAYGJQ010000001.1"/>
</dbReference>
<evidence type="ECO:0000256" key="1">
    <source>
        <dbReference type="SAM" id="MobiDB-lite"/>
    </source>
</evidence>
<keyword evidence="5" id="KW-1185">Reference proteome</keyword>
<evidence type="ECO:0000259" key="3">
    <source>
        <dbReference type="Pfam" id="PF03372"/>
    </source>
</evidence>
<reference evidence="4 5" key="1">
    <citation type="submission" date="2023-11" db="EMBL/GenBank/DDBJ databases">
        <title>A Novel Polar Bacteriovorax (B. antarcticus) Isolated from the Biocrust in Antarctica.</title>
        <authorList>
            <person name="Mun W."/>
            <person name="Choi S.Y."/>
            <person name="Mitchell R.J."/>
        </authorList>
    </citation>
    <scope>NUCLEOTIDE SEQUENCE [LARGE SCALE GENOMIC DNA]</scope>
    <source>
        <strain evidence="4 5">PP10</strain>
    </source>
</reference>
<feature type="signal peptide" evidence="2">
    <location>
        <begin position="1"/>
        <end position="24"/>
    </location>
</feature>
<feature type="compositionally biased region" description="Acidic residues" evidence="1">
    <location>
        <begin position="301"/>
        <end position="311"/>
    </location>
</feature>
<comment type="caution">
    <text evidence="4">The sequence shown here is derived from an EMBL/GenBank/DDBJ whole genome shotgun (WGS) entry which is preliminary data.</text>
</comment>
<gene>
    <name evidence="4" type="ORF">SHI21_05130</name>
</gene>
<dbReference type="Gene3D" id="3.60.10.10">
    <property type="entry name" value="Endonuclease/exonuclease/phosphatase"/>
    <property type="match status" value="1"/>
</dbReference>
<feature type="chain" id="PRO_5046512054" evidence="2">
    <location>
        <begin position="25"/>
        <end position="319"/>
    </location>
</feature>
<protein>
    <submittedName>
        <fullName evidence="4">Endonuclease/exonuclease/phosphatase family protein</fullName>
    </submittedName>
</protein>
<dbReference type="InterPro" id="IPR005135">
    <property type="entry name" value="Endo/exonuclease/phosphatase"/>
</dbReference>
<keyword evidence="4" id="KW-0255">Endonuclease</keyword>
<proteinExistence type="predicted"/>
<feature type="region of interest" description="Disordered" evidence="1">
    <location>
        <begin position="298"/>
        <end position="319"/>
    </location>
</feature>
<keyword evidence="2" id="KW-0732">Signal</keyword>
<sequence>MKTLNLSFLALTALLTLTSVPLHAQSFELEDQSLNVEGIEQLASPVPNDSEVLVPLGKASKKQLPPKNWSFLVWNLHKGEDETFKPEFLALSLGRDIIMNQEIYLDKNMKDVFKFLFSFKIETATSFFYGKEKIRTGVANISTVDAEFTQFIRTDTREPILKSPKMTLVTSYPIRFSKKKLTVVNIHGINFVSTAGFRKEMERIYQEIKNIPSPLVFAGDFNTWNEDRIAILDEYARKLKLKEAGFVPDNRITFNGNFLDHFLYTSDIKIKKARVDSIYKGSDHKPLAVEVEYLRSKEDETPIEEMPDQNDTESLAVSL</sequence>